<dbReference type="AlphaFoldDB" id="A0A4Y9AFU5"/>
<dbReference type="SUPFAM" id="SSF55729">
    <property type="entry name" value="Acyl-CoA N-acyltransferases (Nat)"/>
    <property type="match status" value="1"/>
</dbReference>
<name>A0A4Y9AFU5_9BACI</name>
<protein>
    <submittedName>
        <fullName evidence="2">N-acetyltransferase</fullName>
    </submittedName>
</protein>
<dbReference type="PROSITE" id="PS51186">
    <property type="entry name" value="GNAT"/>
    <property type="match status" value="1"/>
</dbReference>
<organism evidence="2 3">
    <name type="scientific">Lentibacillus salicampi</name>
    <dbReference type="NCBI Taxonomy" id="175306"/>
    <lineage>
        <taxon>Bacteria</taxon>
        <taxon>Bacillati</taxon>
        <taxon>Bacillota</taxon>
        <taxon>Bacilli</taxon>
        <taxon>Bacillales</taxon>
        <taxon>Bacillaceae</taxon>
        <taxon>Lentibacillus</taxon>
    </lineage>
</organism>
<keyword evidence="2" id="KW-0808">Transferase</keyword>
<sequence length="224" mass="25988">MSHLRETPWDKRNFNMNTYELTRADEATLRETDRSKGHFTLKTQPFENPRPFLEHGFYYVDTLIEPVCKKENLTVFEQEGISLSKDYDRDMILEIAQEVFTNGRFHRDFNIPDWQADKRYMNWVGDLMNDGKIIALKYGQGTAGFYGFDDEKVLLLGIREEYRSKGLAKGFTSLACKEQFQSGYSELRTSISAANVASLNLFYALGFRLRSTVDVYHKLNGEVV</sequence>
<gene>
    <name evidence="2" type="ORF">E4U82_02960</name>
</gene>
<evidence type="ECO:0000313" key="3">
    <source>
        <dbReference type="Proteomes" id="UP000298484"/>
    </source>
</evidence>
<dbReference type="InterPro" id="IPR016181">
    <property type="entry name" value="Acyl_CoA_acyltransferase"/>
</dbReference>
<dbReference type="RefSeq" id="WP_135108547.1">
    <property type="nucleotide sequence ID" value="NZ_SRHY01000002.1"/>
</dbReference>
<evidence type="ECO:0000313" key="2">
    <source>
        <dbReference type="EMBL" id="TFJ94232.1"/>
    </source>
</evidence>
<dbReference type="InterPro" id="IPR000182">
    <property type="entry name" value="GNAT_dom"/>
</dbReference>
<proteinExistence type="predicted"/>
<feature type="domain" description="N-acetyltransferase" evidence="1">
    <location>
        <begin position="79"/>
        <end position="224"/>
    </location>
</feature>
<comment type="caution">
    <text evidence="2">The sequence shown here is derived from an EMBL/GenBank/DDBJ whole genome shotgun (WGS) entry which is preliminary data.</text>
</comment>
<dbReference type="Gene3D" id="3.40.630.30">
    <property type="match status" value="1"/>
</dbReference>
<reference evidence="2 3" key="1">
    <citation type="submission" date="2019-03" db="EMBL/GenBank/DDBJ databases">
        <title>Genome sequence of Lentibacillus salicampi ATCC BAA-719.</title>
        <authorList>
            <person name="Maclea K.S."/>
            <person name="Simoes Junior M."/>
        </authorList>
    </citation>
    <scope>NUCLEOTIDE SEQUENCE [LARGE SCALE GENOMIC DNA]</scope>
    <source>
        <strain evidence="2 3">ATCC BAA-719</strain>
    </source>
</reference>
<dbReference type="GO" id="GO:0016747">
    <property type="term" value="F:acyltransferase activity, transferring groups other than amino-acyl groups"/>
    <property type="evidence" value="ECO:0007669"/>
    <property type="project" value="InterPro"/>
</dbReference>
<dbReference type="OrthoDB" id="9796919at2"/>
<keyword evidence="3" id="KW-1185">Reference proteome</keyword>
<dbReference type="Proteomes" id="UP000298484">
    <property type="component" value="Unassembled WGS sequence"/>
</dbReference>
<accession>A0A4Y9AFU5</accession>
<dbReference type="EMBL" id="SRHY01000002">
    <property type="protein sequence ID" value="TFJ94232.1"/>
    <property type="molecule type" value="Genomic_DNA"/>
</dbReference>
<evidence type="ECO:0000259" key="1">
    <source>
        <dbReference type="PROSITE" id="PS51186"/>
    </source>
</evidence>